<dbReference type="Pfam" id="PF00005">
    <property type="entry name" value="ABC_tran"/>
    <property type="match status" value="2"/>
</dbReference>
<dbReference type="InterPro" id="IPR050334">
    <property type="entry name" value="Molybdenum_import_ModC"/>
</dbReference>
<feature type="domain" description="ABC transporter" evidence="4">
    <location>
        <begin position="444"/>
        <end position="733"/>
    </location>
</feature>
<dbReference type="SUPFAM" id="SSF52540">
    <property type="entry name" value="P-loop containing nucleoside triphosphate hydrolases"/>
    <property type="match status" value="2"/>
</dbReference>
<evidence type="ECO:0000313" key="5">
    <source>
        <dbReference type="EMBL" id="KAK5955553.1"/>
    </source>
</evidence>
<dbReference type="GO" id="GO:0005524">
    <property type="term" value="F:ATP binding"/>
    <property type="evidence" value="ECO:0007669"/>
    <property type="project" value="UniProtKB-KW"/>
</dbReference>
<proteinExistence type="predicted"/>
<dbReference type="GO" id="GO:0005739">
    <property type="term" value="C:mitochondrion"/>
    <property type="evidence" value="ECO:0007669"/>
    <property type="project" value="TreeGrafter"/>
</dbReference>
<dbReference type="PANTHER" id="PTHR43514">
    <property type="entry name" value="ABC TRANSPORTER I FAMILY MEMBER 10"/>
    <property type="match status" value="1"/>
</dbReference>
<dbReference type="Gene3D" id="3.40.50.300">
    <property type="entry name" value="P-loop containing nucleotide triphosphate hydrolases"/>
    <property type="match status" value="2"/>
</dbReference>
<gene>
    <name evidence="5" type="ORF">OHC33_003194</name>
</gene>
<dbReference type="InterPro" id="IPR003439">
    <property type="entry name" value="ABC_transporter-like_ATP-bd"/>
</dbReference>
<dbReference type="Proteomes" id="UP001316803">
    <property type="component" value="Unassembled WGS sequence"/>
</dbReference>
<evidence type="ECO:0000313" key="6">
    <source>
        <dbReference type="Proteomes" id="UP001316803"/>
    </source>
</evidence>
<reference evidence="5 6" key="1">
    <citation type="submission" date="2022-12" db="EMBL/GenBank/DDBJ databases">
        <title>Genomic features and morphological characterization of a novel Knufia sp. strain isolated from spacecraft assembly facility.</title>
        <authorList>
            <person name="Teixeira M."/>
            <person name="Chander A.M."/>
            <person name="Stajich J.E."/>
            <person name="Venkateswaran K."/>
        </authorList>
    </citation>
    <scope>NUCLEOTIDE SEQUENCE [LARGE SCALE GENOMIC DNA]</scope>
    <source>
        <strain evidence="5 6">FJI-L2-BK-P2</strain>
    </source>
</reference>
<dbReference type="PROSITE" id="PS50893">
    <property type="entry name" value="ABC_TRANSPORTER_2"/>
    <property type="match status" value="2"/>
</dbReference>
<accession>A0AAN8ENV8</accession>
<dbReference type="GO" id="GO:0016887">
    <property type="term" value="F:ATP hydrolysis activity"/>
    <property type="evidence" value="ECO:0007669"/>
    <property type="project" value="InterPro"/>
</dbReference>
<protein>
    <recommendedName>
        <fullName evidence="4">ABC transporter domain-containing protein</fullName>
    </recommendedName>
</protein>
<feature type="domain" description="ABC transporter" evidence="4">
    <location>
        <begin position="20"/>
        <end position="305"/>
    </location>
</feature>
<organism evidence="5 6">
    <name type="scientific">Knufia fluminis</name>
    <dbReference type="NCBI Taxonomy" id="191047"/>
    <lineage>
        <taxon>Eukaryota</taxon>
        <taxon>Fungi</taxon>
        <taxon>Dikarya</taxon>
        <taxon>Ascomycota</taxon>
        <taxon>Pezizomycotina</taxon>
        <taxon>Eurotiomycetes</taxon>
        <taxon>Chaetothyriomycetidae</taxon>
        <taxon>Chaetothyriales</taxon>
        <taxon>Trichomeriaceae</taxon>
        <taxon>Knufia</taxon>
    </lineage>
</organism>
<name>A0AAN8ENV8_9EURO</name>
<dbReference type="EMBL" id="JAKLMC020000006">
    <property type="protein sequence ID" value="KAK5955553.1"/>
    <property type="molecule type" value="Genomic_DNA"/>
</dbReference>
<comment type="caution">
    <text evidence="5">The sequence shown here is derived from an EMBL/GenBank/DDBJ whole genome shotgun (WGS) entry which is preliminary data.</text>
</comment>
<dbReference type="AlphaFoldDB" id="A0AAN8ENV8"/>
<keyword evidence="1" id="KW-0547">Nucleotide-binding</keyword>
<keyword evidence="2" id="KW-0067">ATP-binding</keyword>
<evidence type="ECO:0000256" key="3">
    <source>
        <dbReference type="SAM" id="MobiDB-lite"/>
    </source>
</evidence>
<dbReference type="InterPro" id="IPR003593">
    <property type="entry name" value="AAA+_ATPase"/>
</dbReference>
<dbReference type="InterPro" id="IPR027417">
    <property type="entry name" value="P-loop_NTPase"/>
</dbReference>
<keyword evidence="6" id="KW-1185">Reference proteome</keyword>
<sequence length="740" mass="81950">MHASARALAKKPAYNIPNIINLENATFFKEHPSSIGSAASNPPIFKNLNFHLEATQRKDVGQPVKVYPHWAVIGTSPTPFLNALKGDYICDPPNARTYPYLSSKEIRKRDPRLAVPSRAIQYVGFNNASSSGLAAPGGVRGAYLSARYESRREETDWSVSQYLRGQTELNPSEELSEAVQDETLFTDVVKNLRLEKLLDMPVSNLSNGQTRRSRIAKALLNKPEILLLDEPFMGLDPPTLVSLSPILKDVAFKSSPVLVLGLRPQDPIPDWITHLAILGKDNTVSMKGKKERILYRLYCWAKAEQDRNVSSDDANMARAMRDAYGPPPFEIASHLTQEGIQPYTAVEKAWTWMHVRRDNTIGPMKTSSLGGAARRRNTAVRRLPEDQRTPDDWLSITGELNSQTLGLLRDAVQATPSTSKTSGPLQPQPKTRRTTPMPTGEPLIELNNIIVKYGDKTVLGHPPPQPGHKSPGLNLTISRGTRLLLLGPNGSGKTTLLSLFTSDHPQSYSLPIKFFGRTRLPSPGTTGLSLWEIQSRIGHSSPEVHGFFPRGLSVRQVLESAWAETFQSKPEMTNERINLVDHFLRVWRGELCQIPMKPGDNNLQWARDRDNHPAFGRLPFGVQRLLLLLRAIIKQPDIIILDEAFSGLPSAVRDKAMGWLERGDASLGGGVGDGIKFPGLTDRQALVVVSHVREEVPDCVGEYLRLPSEEEASDGKTNLVGISEPGEIKTAEGWNRVWGL</sequence>
<evidence type="ECO:0000259" key="4">
    <source>
        <dbReference type="PROSITE" id="PS50893"/>
    </source>
</evidence>
<evidence type="ECO:0000256" key="2">
    <source>
        <dbReference type="ARBA" id="ARBA00022840"/>
    </source>
</evidence>
<feature type="region of interest" description="Disordered" evidence="3">
    <location>
        <begin position="414"/>
        <end position="441"/>
    </location>
</feature>
<dbReference type="PANTHER" id="PTHR43514:SF4">
    <property type="entry name" value="ABC TRANSPORTER I FAMILY MEMBER 10"/>
    <property type="match status" value="1"/>
</dbReference>
<dbReference type="SMART" id="SM00382">
    <property type="entry name" value="AAA"/>
    <property type="match status" value="1"/>
</dbReference>
<evidence type="ECO:0000256" key="1">
    <source>
        <dbReference type="ARBA" id="ARBA00022741"/>
    </source>
</evidence>
<feature type="compositionally biased region" description="Polar residues" evidence="3">
    <location>
        <begin position="414"/>
        <end position="437"/>
    </location>
</feature>